<dbReference type="AlphaFoldDB" id="A0A0W0YW80"/>
<proteinExistence type="predicted"/>
<evidence type="ECO:0000256" key="1">
    <source>
        <dbReference type="SAM" id="SignalP"/>
    </source>
</evidence>
<dbReference type="Gene3D" id="3.40.50.1820">
    <property type="entry name" value="alpha/beta hydrolase"/>
    <property type="match status" value="1"/>
</dbReference>
<sequence>MDRLIKMESRRLCQFPKWSALLCLLFSCLHLTGCIDLAATQSLAKKKDYTFNSKAQVFVMRGGLGGVFSTGMNQLQHTLESDYKIKAESTVWYKAHELSQYIIKNYGTRELPGPVILAGHSLGANEQIKVAKNLFKANIPVSLLITIDAVSPLKIPPNVKHVVNIYRPSFVPMFSGLKVKAIDPEMTRIENINVATLKKLHVNHFTIDKNDGVQKIMLENVLAAVNNSEQKIKADGMPVTTNHVQSPDKKVI</sequence>
<keyword evidence="1" id="KW-0732">Signal</keyword>
<name>A0A0W0YW80_LEGSP</name>
<keyword evidence="3" id="KW-1185">Reference proteome</keyword>
<evidence type="ECO:0008006" key="4">
    <source>
        <dbReference type="Google" id="ProtNLM"/>
    </source>
</evidence>
<dbReference type="STRING" id="452.Lspi_2747"/>
<accession>A0A0W0YW80</accession>
<evidence type="ECO:0000313" key="3">
    <source>
        <dbReference type="Proteomes" id="UP000054877"/>
    </source>
</evidence>
<protein>
    <recommendedName>
        <fullName evidence="4">Thioesterase domain-containing protein</fullName>
    </recommendedName>
</protein>
<gene>
    <name evidence="2" type="ORF">Lspi_2747</name>
</gene>
<dbReference type="RefSeq" id="WP_058484660.1">
    <property type="nucleotide sequence ID" value="NZ_CAAAII010000012.1"/>
</dbReference>
<feature type="chain" id="PRO_5006918097" description="Thioesterase domain-containing protein" evidence="1">
    <location>
        <begin position="39"/>
        <end position="252"/>
    </location>
</feature>
<comment type="caution">
    <text evidence="2">The sequence shown here is derived from an EMBL/GenBank/DDBJ whole genome shotgun (WGS) entry which is preliminary data.</text>
</comment>
<dbReference type="PATRIC" id="fig|452.5.peg.3041"/>
<dbReference type="Proteomes" id="UP000054877">
    <property type="component" value="Unassembled WGS sequence"/>
</dbReference>
<feature type="signal peptide" evidence="1">
    <location>
        <begin position="1"/>
        <end position="38"/>
    </location>
</feature>
<dbReference type="EMBL" id="LNYX01000034">
    <property type="protein sequence ID" value="KTD61127.1"/>
    <property type="molecule type" value="Genomic_DNA"/>
</dbReference>
<organism evidence="2 3">
    <name type="scientific">Legionella spiritensis</name>
    <dbReference type="NCBI Taxonomy" id="452"/>
    <lineage>
        <taxon>Bacteria</taxon>
        <taxon>Pseudomonadati</taxon>
        <taxon>Pseudomonadota</taxon>
        <taxon>Gammaproteobacteria</taxon>
        <taxon>Legionellales</taxon>
        <taxon>Legionellaceae</taxon>
        <taxon>Legionella</taxon>
    </lineage>
</organism>
<evidence type="ECO:0000313" key="2">
    <source>
        <dbReference type="EMBL" id="KTD61127.1"/>
    </source>
</evidence>
<dbReference type="PROSITE" id="PS51257">
    <property type="entry name" value="PROKAR_LIPOPROTEIN"/>
    <property type="match status" value="1"/>
</dbReference>
<dbReference type="InterPro" id="IPR029058">
    <property type="entry name" value="AB_hydrolase_fold"/>
</dbReference>
<reference evidence="2 3" key="1">
    <citation type="submission" date="2015-11" db="EMBL/GenBank/DDBJ databases">
        <title>Genomic analysis of 38 Legionella species identifies large and diverse effector repertoires.</title>
        <authorList>
            <person name="Burstein D."/>
            <person name="Amaro F."/>
            <person name="Zusman T."/>
            <person name="Lifshitz Z."/>
            <person name="Cohen O."/>
            <person name="Gilbert J.A."/>
            <person name="Pupko T."/>
            <person name="Shuman H.A."/>
            <person name="Segal G."/>
        </authorList>
    </citation>
    <scope>NUCLEOTIDE SEQUENCE [LARGE SCALE GENOMIC DNA]</scope>
    <source>
        <strain evidence="2 3">Mt.St.Helens-9</strain>
    </source>
</reference>
<dbReference type="SUPFAM" id="SSF53474">
    <property type="entry name" value="alpha/beta-Hydrolases"/>
    <property type="match status" value="1"/>
</dbReference>